<evidence type="ECO:0000313" key="4">
    <source>
        <dbReference type="Proteomes" id="UP000429523"/>
    </source>
</evidence>
<accession>A0A6A3DXL3</accession>
<evidence type="ECO:0000313" key="3">
    <source>
        <dbReference type="EMBL" id="KAE9099389.1"/>
    </source>
</evidence>
<evidence type="ECO:0000256" key="1">
    <source>
        <dbReference type="SAM" id="SignalP"/>
    </source>
</evidence>
<dbReference type="Proteomes" id="UP000440732">
    <property type="component" value="Unassembled WGS sequence"/>
</dbReference>
<name>A0A6A3DXL3_9STRA</name>
<protein>
    <submittedName>
        <fullName evidence="2">Uncharacterized protein</fullName>
    </submittedName>
</protein>
<comment type="caution">
    <text evidence="2">The sequence shown here is derived from an EMBL/GenBank/DDBJ whole genome shotgun (WGS) entry which is preliminary data.</text>
</comment>
<dbReference type="Proteomes" id="UP000429523">
    <property type="component" value="Unassembled WGS sequence"/>
</dbReference>
<dbReference type="EMBL" id="QXGF01002347">
    <property type="protein sequence ID" value="KAE8925083.1"/>
    <property type="molecule type" value="Genomic_DNA"/>
</dbReference>
<evidence type="ECO:0000313" key="2">
    <source>
        <dbReference type="EMBL" id="KAE8925083.1"/>
    </source>
</evidence>
<gene>
    <name evidence="3" type="ORF">PF006_g23148</name>
    <name evidence="2" type="ORF">PF009_g24699</name>
</gene>
<keyword evidence="1" id="KW-0732">Signal</keyword>
<dbReference type="EMBL" id="QXGA01002345">
    <property type="protein sequence ID" value="KAE9099389.1"/>
    <property type="molecule type" value="Genomic_DNA"/>
</dbReference>
<organism evidence="2 4">
    <name type="scientific">Phytophthora fragariae</name>
    <dbReference type="NCBI Taxonomy" id="53985"/>
    <lineage>
        <taxon>Eukaryota</taxon>
        <taxon>Sar</taxon>
        <taxon>Stramenopiles</taxon>
        <taxon>Oomycota</taxon>
        <taxon>Peronosporomycetes</taxon>
        <taxon>Peronosporales</taxon>
        <taxon>Peronosporaceae</taxon>
        <taxon>Phytophthora</taxon>
    </lineage>
</organism>
<feature type="signal peptide" evidence="1">
    <location>
        <begin position="1"/>
        <end position="21"/>
    </location>
</feature>
<reference evidence="4 5" key="1">
    <citation type="submission" date="2018-08" db="EMBL/GenBank/DDBJ databases">
        <title>Genomic investigation of the strawberry pathogen Phytophthora fragariae indicates pathogenicity is determined by transcriptional variation in three key races.</title>
        <authorList>
            <person name="Adams T.M."/>
            <person name="Armitage A.D."/>
            <person name="Sobczyk M.K."/>
            <person name="Bates H.J."/>
            <person name="Dunwell J.M."/>
            <person name="Nellist C.F."/>
            <person name="Harrison R.J."/>
        </authorList>
    </citation>
    <scope>NUCLEOTIDE SEQUENCE [LARGE SCALE GENOMIC DNA]</scope>
    <source>
        <strain evidence="3 5">NOV-5</strain>
        <strain evidence="2 4">NOV-9</strain>
    </source>
</reference>
<sequence length="63" mass="7163">MSFRGMSICAGMVASLYLLNAWTMRQSPVDFFTQNVGLECGEMLSRTWPALRRPSKKSSMVWT</sequence>
<feature type="chain" id="PRO_5036163576" evidence="1">
    <location>
        <begin position="22"/>
        <end position="63"/>
    </location>
</feature>
<evidence type="ECO:0000313" key="5">
    <source>
        <dbReference type="Proteomes" id="UP000440732"/>
    </source>
</evidence>
<proteinExistence type="predicted"/>
<dbReference type="AlphaFoldDB" id="A0A6A3DXL3"/>